<organism evidence="3 4">
    <name type="scientific">Halobacterium jilantaiense</name>
    <dbReference type="NCBI Taxonomy" id="355548"/>
    <lineage>
        <taxon>Archaea</taxon>
        <taxon>Methanobacteriati</taxon>
        <taxon>Methanobacteriota</taxon>
        <taxon>Stenosarchaea group</taxon>
        <taxon>Halobacteria</taxon>
        <taxon>Halobacteriales</taxon>
        <taxon>Halobacteriaceae</taxon>
        <taxon>Halobacterium</taxon>
    </lineage>
</organism>
<dbReference type="Pfam" id="PF09335">
    <property type="entry name" value="VTT_dom"/>
    <property type="match status" value="1"/>
</dbReference>
<keyword evidence="4" id="KW-1185">Reference proteome</keyword>
<reference evidence="3 4" key="1">
    <citation type="submission" date="2016-10" db="EMBL/GenBank/DDBJ databases">
        <authorList>
            <person name="de Groot N.N."/>
        </authorList>
    </citation>
    <scope>NUCLEOTIDE SEQUENCE [LARGE SCALE GENOMIC DNA]</scope>
    <source>
        <strain evidence="3 4">CGMCC 1.5337</strain>
    </source>
</reference>
<dbReference type="InterPro" id="IPR032816">
    <property type="entry name" value="VTT_dom"/>
</dbReference>
<dbReference type="OrthoDB" id="168446at2157"/>
<sequence>MSVTAPLLLGLDFGGVESAVRAATGWTGLALIFVYSFLITFVLPLPGEVVLCPAGYVCGEAAHLGLGLSGAPLVLVVMLVSAAGKALGSVVALHLGYNASHSGIVVRTLRRFGYDPVEWSRSKLVNLVKRYGYYGMAMALSVPFFPDTISVYAFSVIDKDYERFAAAAFAGGVGRLVVTIALFEGVIILA</sequence>
<keyword evidence="1" id="KW-0472">Membrane</keyword>
<feature type="transmembrane region" description="Helical" evidence="1">
    <location>
        <begin position="131"/>
        <end position="154"/>
    </location>
</feature>
<keyword evidence="1" id="KW-1133">Transmembrane helix</keyword>
<proteinExistence type="predicted"/>
<evidence type="ECO:0000313" key="4">
    <source>
        <dbReference type="Proteomes" id="UP000198518"/>
    </source>
</evidence>
<dbReference type="STRING" id="355548.SAMN04487945_1214"/>
<feature type="transmembrane region" description="Helical" evidence="1">
    <location>
        <begin position="32"/>
        <end position="52"/>
    </location>
</feature>
<feature type="domain" description="VTT" evidence="2">
    <location>
        <begin position="45"/>
        <end position="182"/>
    </location>
</feature>
<protein>
    <submittedName>
        <fullName evidence="3">SNARE associated Golgi protein</fullName>
    </submittedName>
</protein>
<feature type="transmembrane region" description="Helical" evidence="1">
    <location>
        <begin position="64"/>
        <end position="84"/>
    </location>
</feature>
<keyword evidence="1" id="KW-0812">Transmembrane</keyword>
<feature type="transmembrane region" description="Helical" evidence="1">
    <location>
        <begin position="166"/>
        <end position="189"/>
    </location>
</feature>
<evidence type="ECO:0000313" key="3">
    <source>
        <dbReference type="EMBL" id="SEW06250.1"/>
    </source>
</evidence>
<dbReference type="Proteomes" id="UP000198518">
    <property type="component" value="Unassembled WGS sequence"/>
</dbReference>
<dbReference type="EMBL" id="FOJA01000001">
    <property type="protein sequence ID" value="SEW06250.1"/>
    <property type="molecule type" value="Genomic_DNA"/>
</dbReference>
<evidence type="ECO:0000256" key="1">
    <source>
        <dbReference type="SAM" id="Phobius"/>
    </source>
</evidence>
<gene>
    <name evidence="3" type="ORF">SAMN04487945_1214</name>
</gene>
<name>A0A1I0NWQ0_9EURY</name>
<accession>A0A1I0NWQ0</accession>
<dbReference type="AlphaFoldDB" id="A0A1I0NWQ0"/>
<dbReference type="RefSeq" id="WP_089668460.1">
    <property type="nucleotide sequence ID" value="NZ_FOJA01000001.1"/>
</dbReference>
<evidence type="ECO:0000259" key="2">
    <source>
        <dbReference type="Pfam" id="PF09335"/>
    </source>
</evidence>